<dbReference type="SMART" id="SM00304">
    <property type="entry name" value="HAMP"/>
    <property type="match status" value="1"/>
</dbReference>
<dbReference type="InterPro" id="IPR033479">
    <property type="entry name" value="dCache_1"/>
</dbReference>
<dbReference type="InterPro" id="IPR003594">
    <property type="entry name" value="HATPase_dom"/>
</dbReference>
<evidence type="ECO:0000256" key="2">
    <source>
        <dbReference type="ARBA" id="ARBA00004651"/>
    </source>
</evidence>
<dbReference type="InterPro" id="IPR010559">
    <property type="entry name" value="Sig_transdc_His_kin_internal"/>
</dbReference>
<evidence type="ECO:0000256" key="5">
    <source>
        <dbReference type="ARBA" id="ARBA00022553"/>
    </source>
</evidence>
<keyword evidence="5" id="KW-0597">Phosphoprotein</keyword>
<dbReference type="RefSeq" id="WP_133226923.1">
    <property type="nucleotide sequence ID" value="NZ_SMRT01000003.1"/>
</dbReference>
<evidence type="ECO:0000259" key="15">
    <source>
        <dbReference type="PROSITE" id="PS50109"/>
    </source>
</evidence>
<evidence type="ECO:0000256" key="12">
    <source>
        <dbReference type="ARBA" id="ARBA00023012"/>
    </source>
</evidence>
<evidence type="ECO:0000256" key="9">
    <source>
        <dbReference type="ARBA" id="ARBA00022777"/>
    </source>
</evidence>
<reference evidence="17 18" key="1">
    <citation type="submission" date="2019-03" db="EMBL/GenBank/DDBJ databases">
        <title>This is whole genome sequence of Paenibacillus sp MS74 strain.</title>
        <authorList>
            <person name="Trinh H.N."/>
        </authorList>
    </citation>
    <scope>NUCLEOTIDE SEQUENCE [LARGE SCALE GENOMIC DNA]</scope>
    <source>
        <strain evidence="17 18">MS74</strain>
    </source>
</reference>
<evidence type="ECO:0000256" key="14">
    <source>
        <dbReference type="SAM" id="Phobius"/>
    </source>
</evidence>
<gene>
    <name evidence="17" type="ORF">E1757_08975</name>
</gene>
<accession>A0A4R5KSA9</accession>
<dbReference type="SMART" id="SM00387">
    <property type="entry name" value="HATPase_c"/>
    <property type="match status" value="1"/>
</dbReference>
<dbReference type="PANTHER" id="PTHR34220:SF7">
    <property type="entry name" value="SENSOR HISTIDINE KINASE YPDA"/>
    <property type="match status" value="1"/>
</dbReference>
<dbReference type="GO" id="GO:0005886">
    <property type="term" value="C:plasma membrane"/>
    <property type="evidence" value="ECO:0007669"/>
    <property type="project" value="UniProtKB-SubCell"/>
</dbReference>
<dbReference type="PROSITE" id="PS50109">
    <property type="entry name" value="HIS_KIN"/>
    <property type="match status" value="1"/>
</dbReference>
<keyword evidence="13 14" id="KW-0472">Membrane</keyword>
<organism evidence="17 18">
    <name type="scientific">Paenibacillus piri</name>
    <dbReference type="NCBI Taxonomy" id="2547395"/>
    <lineage>
        <taxon>Bacteria</taxon>
        <taxon>Bacillati</taxon>
        <taxon>Bacillota</taxon>
        <taxon>Bacilli</taxon>
        <taxon>Bacillales</taxon>
        <taxon>Paenibacillaceae</taxon>
        <taxon>Paenibacillus</taxon>
    </lineage>
</organism>
<dbReference type="Gene3D" id="6.10.340.10">
    <property type="match status" value="1"/>
</dbReference>
<keyword evidence="7 14" id="KW-0812">Transmembrane</keyword>
<keyword evidence="12" id="KW-0902">Two-component regulatory system</keyword>
<dbReference type="Gene3D" id="3.30.565.10">
    <property type="entry name" value="Histidine kinase-like ATPase, C-terminal domain"/>
    <property type="match status" value="1"/>
</dbReference>
<evidence type="ECO:0000256" key="1">
    <source>
        <dbReference type="ARBA" id="ARBA00000085"/>
    </source>
</evidence>
<evidence type="ECO:0000256" key="4">
    <source>
        <dbReference type="ARBA" id="ARBA00022475"/>
    </source>
</evidence>
<dbReference type="EMBL" id="SMRT01000003">
    <property type="protein sequence ID" value="TDF98661.1"/>
    <property type="molecule type" value="Genomic_DNA"/>
</dbReference>
<evidence type="ECO:0000256" key="3">
    <source>
        <dbReference type="ARBA" id="ARBA00012438"/>
    </source>
</evidence>
<feature type="domain" description="Histidine kinase" evidence="15">
    <location>
        <begin position="473"/>
        <end position="582"/>
    </location>
</feature>
<dbReference type="Pfam" id="PF02743">
    <property type="entry name" value="dCache_1"/>
    <property type="match status" value="1"/>
</dbReference>
<dbReference type="Pfam" id="PF00672">
    <property type="entry name" value="HAMP"/>
    <property type="match status" value="1"/>
</dbReference>
<evidence type="ECO:0000256" key="11">
    <source>
        <dbReference type="ARBA" id="ARBA00022989"/>
    </source>
</evidence>
<evidence type="ECO:0000256" key="7">
    <source>
        <dbReference type="ARBA" id="ARBA00022692"/>
    </source>
</evidence>
<dbReference type="InterPro" id="IPR004358">
    <property type="entry name" value="Sig_transdc_His_kin-like_C"/>
</dbReference>
<name>A0A4R5KSA9_9BACL</name>
<dbReference type="InterPro" id="IPR005467">
    <property type="entry name" value="His_kinase_dom"/>
</dbReference>
<proteinExistence type="predicted"/>
<dbReference type="PRINTS" id="PR00344">
    <property type="entry name" value="BCTRLSENSOR"/>
</dbReference>
<dbReference type="SUPFAM" id="SSF55874">
    <property type="entry name" value="ATPase domain of HSP90 chaperone/DNA topoisomerase II/histidine kinase"/>
    <property type="match status" value="1"/>
</dbReference>
<feature type="transmembrane region" description="Helical" evidence="14">
    <location>
        <begin position="293"/>
        <end position="316"/>
    </location>
</feature>
<dbReference type="Pfam" id="PF06580">
    <property type="entry name" value="His_kinase"/>
    <property type="match status" value="1"/>
</dbReference>
<keyword evidence="18" id="KW-1185">Reference proteome</keyword>
<dbReference type="AlphaFoldDB" id="A0A4R5KSA9"/>
<sequence length="588" mass="68332">MLSFFINLKIQNKIFVTFAPLFFLVILSIAYFFYSYAEQNILKKAGDANLNVLFQIADKIEIINGNVKSISTMYFLDPNIRLLLKNDWTDRRYEELVTQNQMKTLIDTVNNNFQYLNHMMTLLGFNENYYNNEGTDRRDQDKLRSAAWIKLFEEDKSKMIWADTYRLNGKYIFSVISYMRNVYTGKDLGLLVLDFDENILFDTYKNLEDNHIQIYNSQGILISGPDKSRLTTSAVNTEFFKKISGNRSGYFLSGYEGKETLISFHKVQQLDWYIVDMTPLSSLLEGMQSIKKYIVLIAMAELIILFVLSYMISYAISSPIKKLVQSINLASSGNLNHMIDVNRKDEIGFLVAKYNTMLERIDSLMKEIVIQHEKKRRAEMQGLQAQMNPHFLYNTLNSIRWMVRTNQPDLTNDMIISLVRLLRQNFNAGNELITFSDELKFLSDYILIQKVRYGDKFDVVCDFDEKILPCYTLRLLFQPILENAIFHGIEPKDGNGIIHVKIYPDGDRIIVEIFDDGVGIDLNEQPSPLSEGYPSYREESNGIGLRNIQQRIKLHFGDNYGVWLHSAKDWGTRVTIVLPVIRERDVTQ</sequence>
<dbReference type="PANTHER" id="PTHR34220">
    <property type="entry name" value="SENSOR HISTIDINE KINASE YPDA"/>
    <property type="match status" value="1"/>
</dbReference>
<dbReference type="Gene3D" id="3.30.450.20">
    <property type="entry name" value="PAS domain"/>
    <property type="match status" value="2"/>
</dbReference>
<evidence type="ECO:0000256" key="8">
    <source>
        <dbReference type="ARBA" id="ARBA00022741"/>
    </source>
</evidence>
<dbReference type="Proteomes" id="UP000295636">
    <property type="component" value="Unassembled WGS sequence"/>
</dbReference>
<evidence type="ECO:0000256" key="13">
    <source>
        <dbReference type="ARBA" id="ARBA00023136"/>
    </source>
</evidence>
<keyword evidence="6" id="KW-0808">Transferase</keyword>
<dbReference type="CDD" id="cd06225">
    <property type="entry name" value="HAMP"/>
    <property type="match status" value="1"/>
</dbReference>
<dbReference type="GO" id="GO:0005524">
    <property type="term" value="F:ATP binding"/>
    <property type="evidence" value="ECO:0007669"/>
    <property type="project" value="UniProtKB-KW"/>
</dbReference>
<evidence type="ECO:0000313" key="17">
    <source>
        <dbReference type="EMBL" id="TDF98661.1"/>
    </source>
</evidence>
<evidence type="ECO:0000256" key="10">
    <source>
        <dbReference type="ARBA" id="ARBA00022840"/>
    </source>
</evidence>
<dbReference type="GO" id="GO:0000155">
    <property type="term" value="F:phosphorelay sensor kinase activity"/>
    <property type="evidence" value="ECO:0007669"/>
    <property type="project" value="InterPro"/>
</dbReference>
<dbReference type="Pfam" id="PF02518">
    <property type="entry name" value="HATPase_c"/>
    <property type="match status" value="1"/>
</dbReference>
<evidence type="ECO:0000259" key="16">
    <source>
        <dbReference type="PROSITE" id="PS50885"/>
    </source>
</evidence>
<dbReference type="InterPro" id="IPR003660">
    <property type="entry name" value="HAMP_dom"/>
</dbReference>
<comment type="subcellular location">
    <subcellularLocation>
        <location evidence="2">Cell membrane</location>
        <topology evidence="2">Multi-pass membrane protein</topology>
    </subcellularLocation>
</comment>
<protein>
    <recommendedName>
        <fullName evidence="3">histidine kinase</fullName>
        <ecNumber evidence="3">2.7.13.3</ecNumber>
    </recommendedName>
</protein>
<dbReference type="SUPFAM" id="SSF158472">
    <property type="entry name" value="HAMP domain-like"/>
    <property type="match status" value="1"/>
</dbReference>
<feature type="domain" description="HAMP" evidence="16">
    <location>
        <begin position="314"/>
        <end position="366"/>
    </location>
</feature>
<dbReference type="InterPro" id="IPR036890">
    <property type="entry name" value="HATPase_C_sf"/>
</dbReference>
<evidence type="ECO:0000313" key="18">
    <source>
        <dbReference type="Proteomes" id="UP000295636"/>
    </source>
</evidence>
<keyword evidence="10" id="KW-0067">ATP-binding</keyword>
<keyword evidence="4" id="KW-1003">Cell membrane</keyword>
<dbReference type="InterPro" id="IPR050640">
    <property type="entry name" value="Bact_2-comp_sensor_kinase"/>
</dbReference>
<dbReference type="PROSITE" id="PS50885">
    <property type="entry name" value="HAMP"/>
    <property type="match status" value="1"/>
</dbReference>
<evidence type="ECO:0000256" key="6">
    <source>
        <dbReference type="ARBA" id="ARBA00022679"/>
    </source>
</evidence>
<comment type="caution">
    <text evidence="17">The sequence shown here is derived from an EMBL/GenBank/DDBJ whole genome shotgun (WGS) entry which is preliminary data.</text>
</comment>
<keyword evidence="11 14" id="KW-1133">Transmembrane helix</keyword>
<keyword evidence="8" id="KW-0547">Nucleotide-binding</keyword>
<dbReference type="EC" id="2.7.13.3" evidence="3"/>
<comment type="catalytic activity">
    <reaction evidence="1">
        <text>ATP + protein L-histidine = ADP + protein N-phospho-L-histidine.</text>
        <dbReference type="EC" id="2.7.13.3"/>
    </reaction>
</comment>
<feature type="transmembrane region" description="Helical" evidence="14">
    <location>
        <begin position="14"/>
        <end position="34"/>
    </location>
</feature>
<keyword evidence="9 17" id="KW-0418">Kinase</keyword>
<dbReference type="OrthoDB" id="9776552at2"/>